<dbReference type="InterPro" id="IPR003825">
    <property type="entry name" value="Colicin-V_CvpA"/>
</dbReference>
<accession>A0A2N2E2F0</accession>
<dbReference type="Proteomes" id="UP000233325">
    <property type="component" value="Unassembled WGS sequence"/>
</dbReference>
<dbReference type="PANTHER" id="PTHR37306">
    <property type="entry name" value="COLICIN V PRODUCTION PROTEIN"/>
    <property type="match status" value="1"/>
</dbReference>
<proteinExistence type="predicted"/>
<dbReference type="EMBL" id="PHAH01000009">
    <property type="protein sequence ID" value="PKM88862.1"/>
    <property type="molecule type" value="Genomic_DNA"/>
</dbReference>
<dbReference type="Pfam" id="PF02674">
    <property type="entry name" value="Colicin_V"/>
    <property type="match status" value="1"/>
</dbReference>
<reference evidence="6 7" key="1">
    <citation type="journal article" date="2017" name="ISME J.">
        <title>Potential for microbial H2 and metal transformations associated with novel bacteria and archaea in deep terrestrial subsurface sediments.</title>
        <authorList>
            <person name="Hernsdorf A.W."/>
            <person name="Amano Y."/>
            <person name="Miyakawa K."/>
            <person name="Ise K."/>
            <person name="Suzuki Y."/>
            <person name="Anantharaman K."/>
            <person name="Probst A."/>
            <person name="Burstein D."/>
            <person name="Thomas B.C."/>
            <person name="Banfield J.F."/>
        </authorList>
    </citation>
    <scope>NUCLEOTIDE SEQUENCE [LARGE SCALE GENOMIC DNA]</scope>
    <source>
        <strain evidence="6">HGW-Falkowbacteria-2</strain>
    </source>
</reference>
<evidence type="ECO:0000313" key="7">
    <source>
        <dbReference type="Proteomes" id="UP000233325"/>
    </source>
</evidence>
<gene>
    <name evidence="6" type="ORF">CVU83_01000</name>
</gene>
<evidence type="ECO:0008006" key="8">
    <source>
        <dbReference type="Google" id="ProtNLM"/>
    </source>
</evidence>
<evidence type="ECO:0000256" key="4">
    <source>
        <dbReference type="ARBA" id="ARBA00023136"/>
    </source>
</evidence>
<feature type="transmembrane region" description="Helical" evidence="5">
    <location>
        <begin position="144"/>
        <end position="164"/>
    </location>
</feature>
<name>A0A2N2E2F0_9BACT</name>
<keyword evidence="2 5" id="KW-0812">Transmembrane</keyword>
<feature type="transmembrane region" description="Helical" evidence="5">
    <location>
        <begin position="28"/>
        <end position="46"/>
    </location>
</feature>
<feature type="transmembrane region" description="Helical" evidence="5">
    <location>
        <begin position="106"/>
        <end position="132"/>
    </location>
</feature>
<evidence type="ECO:0000256" key="5">
    <source>
        <dbReference type="SAM" id="Phobius"/>
    </source>
</evidence>
<dbReference type="GO" id="GO:0009403">
    <property type="term" value="P:toxin biosynthetic process"/>
    <property type="evidence" value="ECO:0007669"/>
    <property type="project" value="InterPro"/>
</dbReference>
<feature type="transmembrane region" description="Helical" evidence="5">
    <location>
        <begin position="66"/>
        <end position="86"/>
    </location>
</feature>
<sequence>MSYFDIALLVILAGFVFNGFAKGLIRLLGNIVGLIAGAFIASRFYLQFYEWSQSIFGARENLGKVISFIVVFVLVTLVIDWIFIIIEKIFNLISIIPFTKMINNLFGGALGFLEGSLAIGLILFVAVRYAWIGSLFGDHLVNSQLAPFFLKIVNLIMPVLPAALKALQSII</sequence>
<evidence type="ECO:0000256" key="2">
    <source>
        <dbReference type="ARBA" id="ARBA00022692"/>
    </source>
</evidence>
<keyword evidence="4 5" id="KW-0472">Membrane</keyword>
<protein>
    <recommendedName>
        <fullName evidence="8">Colicin V production protein</fullName>
    </recommendedName>
</protein>
<dbReference type="GO" id="GO:0016020">
    <property type="term" value="C:membrane"/>
    <property type="evidence" value="ECO:0007669"/>
    <property type="project" value="UniProtKB-SubCell"/>
</dbReference>
<evidence type="ECO:0000313" key="6">
    <source>
        <dbReference type="EMBL" id="PKM88862.1"/>
    </source>
</evidence>
<evidence type="ECO:0000256" key="3">
    <source>
        <dbReference type="ARBA" id="ARBA00022989"/>
    </source>
</evidence>
<organism evidence="6 7">
    <name type="scientific">Candidatus Falkowbacteria bacterium HGW-Falkowbacteria-2</name>
    <dbReference type="NCBI Taxonomy" id="2013769"/>
    <lineage>
        <taxon>Bacteria</taxon>
        <taxon>Candidatus Falkowiibacteriota</taxon>
    </lineage>
</organism>
<keyword evidence="3 5" id="KW-1133">Transmembrane helix</keyword>
<feature type="transmembrane region" description="Helical" evidence="5">
    <location>
        <begin position="6"/>
        <end position="21"/>
    </location>
</feature>
<comment type="subcellular location">
    <subcellularLocation>
        <location evidence="1">Membrane</location>
        <topology evidence="1">Multi-pass membrane protein</topology>
    </subcellularLocation>
</comment>
<dbReference type="PANTHER" id="PTHR37306:SF1">
    <property type="entry name" value="COLICIN V PRODUCTION PROTEIN"/>
    <property type="match status" value="1"/>
</dbReference>
<dbReference type="AlphaFoldDB" id="A0A2N2E2F0"/>
<comment type="caution">
    <text evidence="6">The sequence shown here is derived from an EMBL/GenBank/DDBJ whole genome shotgun (WGS) entry which is preliminary data.</text>
</comment>
<evidence type="ECO:0000256" key="1">
    <source>
        <dbReference type="ARBA" id="ARBA00004141"/>
    </source>
</evidence>